<organism evidence="1 2">
    <name type="scientific">Laetiporus sulphureus 93-53</name>
    <dbReference type="NCBI Taxonomy" id="1314785"/>
    <lineage>
        <taxon>Eukaryota</taxon>
        <taxon>Fungi</taxon>
        <taxon>Dikarya</taxon>
        <taxon>Basidiomycota</taxon>
        <taxon>Agaricomycotina</taxon>
        <taxon>Agaricomycetes</taxon>
        <taxon>Polyporales</taxon>
        <taxon>Laetiporus</taxon>
    </lineage>
</organism>
<dbReference type="AlphaFoldDB" id="A0A165BLU9"/>
<evidence type="ECO:0000313" key="2">
    <source>
        <dbReference type="Proteomes" id="UP000076871"/>
    </source>
</evidence>
<dbReference type="Proteomes" id="UP000076871">
    <property type="component" value="Unassembled WGS sequence"/>
</dbReference>
<keyword evidence="2" id="KW-1185">Reference proteome</keyword>
<sequence length="562" mass="64449">MSHQEGNEKTPSLEQLSTLDLIKHKQSDARERTVQLKHLEGLVSAGRRDLNARIAINRLPAEVLREIFVTTCTVKLAKREFFFSYYRCNHIITVWNPTWIDTGIAVRLMLVCHHWKEIALGIQELWNCIGTYWKDKDHILLERPGRGPLKVLARGKLEPSCAVAHALQNVEHSSRIQELYWIWPLARENRECLGMPAPSLRSLALQNWSMPDGSLKLFDNHTPCLERLSLSDVNWLPSNAFAKLTFLALDHCNVPKAPIRLRSLLAGTPTLVDLILRDVADVRGHKHVRVEIEPADMKPVSLARLRRLLIEYMWADDIDYAFWDAQLNEDVSVSIKREKRDDDDLRLLKLISTWSLNALRQPKELRFQPHVAIVAGASSGLRFEVDKSMTLEDWTTFNWPRILSLSSISHLCTLERVACRPPGLERVRNLLRQMTALQTLSVNIEGLTKIVDALTLFRDPTDPPLCPALTTLRIAIPDDSDCDIILDWVLPHRAQLGVKHLYVGLIDDDPNERWRPRQAVEDQLHGNFDSVNFETLLYYEAYGITLPLVCNEEAHALWPPWL</sequence>
<evidence type="ECO:0008006" key="3">
    <source>
        <dbReference type="Google" id="ProtNLM"/>
    </source>
</evidence>
<protein>
    <recommendedName>
        <fullName evidence="3">F-box domain-containing protein</fullName>
    </recommendedName>
</protein>
<dbReference type="InParanoid" id="A0A165BLU9"/>
<name>A0A165BLU9_9APHY</name>
<dbReference type="SUPFAM" id="SSF52047">
    <property type="entry name" value="RNI-like"/>
    <property type="match status" value="1"/>
</dbReference>
<dbReference type="RefSeq" id="XP_040759025.1">
    <property type="nucleotide sequence ID" value="XM_040910034.1"/>
</dbReference>
<dbReference type="OrthoDB" id="2750723at2759"/>
<dbReference type="EMBL" id="KV427667">
    <property type="protein sequence ID" value="KZT01285.1"/>
    <property type="molecule type" value="Genomic_DNA"/>
</dbReference>
<proteinExistence type="predicted"/>
<reference evidence="1 2" key="1">
    <citation type="journal article" date="2016" name="Mol. Biol. Evol.">
        <title>Comparative Genomics of Early-Diverging Mushroom-Forming Fungi Provides Insights into the Origins of Lignocellulose Decay Capabilities.</title>
        <authorList>
            <person name="Nagy L.G."/>
            <person name="Riley R."/>
            <person name="Tritt A."/>
            <person name="Adam C."/>
            <person name="Daum C."/>
            <person name="Floudas D."/>
            <person name="Sun H."/>
            <person name="Yadav J.S."/>
            <person name="Pangilinan J."/>
            <person name="Larsson K.H."/>
            <person name="Matsuura K."/>
            <person name="Barry K."/>
            <person name="Labutti K."/>
            <person name="Kuo R."/>
            <person name="Ohm R.A."/>
            <person name="Bhattacharya S.S."/>
            <person name="Shirouzu T."/>
            <person name="Yoshinaga Y."/>
            <person name="Martin F.M."/>
            <person name="Grigoriev I.V."/>
            <person name="Hibbett D.S."/>
        </authorList>
    </citation>
    <scope>NUCLEOTIDE SEQUENCE [LARGE SCALE GENOMIC DNA]</scope>
    <source>
        <strain evidence="1 2">93-53</strain>
    </source>
</reference>
<gene>
    <name evidence="1" type="ORF">LAESUDRAFT_731371</name>
</gene>
<accession>A0A165BLU9</accession>
<evidence type="ECO:0000313" key="1">
    <source>
        <dbReference type="EMBL" id="KZT01285.1"/>
    </source>
</evidence>
<dbReference type="GeneID" id="63827063"/>